<keyword evidence="4" id="KW-1185">Reference proteome</keyword>
<dbReference type="InterPro" id="IPR044016">
    <property type="entry name" value="Big_13"/>
</dbReference>
<evidence type="ECO:0000313" key="4">
    <source>
        <dbReference type="Proteomes" id="UP000245202"/>
    </source>
</evidence>
<dbReference type="Gene3D" id="2.60.40.10">
    <property type="entry name" value="Immunoglobulins"/>
    <property type="match status" value="6"/>
</dbReference>
<reference evidence="3 4" key="1">
    <citation type="submission" date="2017-08" db="EMBL/GenBank/DDBJ databases">
        <title>Substantial Increase in Enzyme Production by Combined Drug-Resistance Mutations in Paenibacillus agaridevorans.</title>
        <authorList>
            <person name="Tanaka Y."/>
            <person name="Funane K."/>
            <person name="Hosaka T."/>
            <person name="Shiwa Y."/>
            <person name="Fujita N."/>
            <person name="Miyazaki T."/>
            <person name="Yoshikawa H."/>
            <person name="Murakami K."/>
            <person name="Kasahara K."/>
            <person name="Inaoka T."/>
            <person name="Hiraga Y."/>
            <person name="Ochi K."/>
        </authorList>
    </citation>
    <scope>NUCLEOTIDE SEQUENCE [LARGE SCALE GENOMIC DNA]</scope>
    <source>
        <strain evidence="3 4">T-3040</strain>
    </source>
</reference>
<dbReference type="Proteomes" id="UP000245202">
    <property type="component" value="Unassembled WGS sequence"/>
</dbReference>
<dbReference type="Pfam" id="PF20578">
    <property type="entry name" value="aBig_2"/>
    <property type="match status" value="1"/>
</dbReference>
<dbReference type="Pfam" id="PF19077">
    <property type="entry name" value="Big_13"/>
    <property type="match status" value="1"/>
</dbReference>
<gene>
    <name evidence="3" type="ORF">PAT3040_02612</name>
</gene>
<dbReference type="PROSITE" id="PS51272">
    <property type="entry name" value="SLH"/>
    <property type="match status" value="3"/>
</dbReference>
<dbReference type="EMBL" id="BDQX01000130">
    <property type="protein sequence ID" value="GBG08045.1"/>
    <property type="molecule type" value="Genomic_DNA"/>
</dbReference>
<feature type="domain" description="SLH" evidence="2">
    <location>
        <begin position="2402"/>
        <end position="2465"/>
    </location>
</feature>
<dbReference type="Pfam" id="PF00395">
    <property type="entry name" value="SLH"/>
    <property type="match status" value="3"/>
</dbReference>
<proteinExistence type="predicted"/>
<feature type="domain" description="SLH" evidence="2">
    <location>
        <begin position="2343"/>
        <end position="2401"/>
    </location>
</feature>
<feature type="signal peptide" evidence="1">
    <location>
        <begin position="1"/>
        <end position="33"/>
    </location>
</feature>
<evidence type="ECO:0000313" key="3">
    <source>
        <dbReference type="EMBL" id="GBG08045.1"/>
    </source>
</evidence>
<keyword evidence="1" id="KW-0732">Signal</keyword>
<dbReference type="InterPro" id="IPR013783">
    <property type="entry name" value="Ig-like_fold"/>
</dbReference>
<feature type="domain" description="SLH" evidence="2">
    <location>
        <begin position="2471"/>
        <end position="2530"/>
    </location>
</feature>
<dbReference type="InterPro" id="IPR051465">
    <property type="entry name" value="Cell_Envelope_Struct_Comp"/>
</dbReference>
<dbReference type="Pfam" id="PF16403">
    <property type="entry name" value="Bact_surface_Ig-like"/>
    <property type="match status" value="2"/>
</dbReference>
<dbReference type="PANTHER" id="PTHR43308:SF5">
    <property type="entry name" value="S-LAYER PROTEIN _ PEPTIDOGLYCAN ENDO-BETA-N-ACETYLGLUCOSAMINIDASE"/>
    <property type="match status" value="1"/>
</dbReference>
<dbReference type="NCBIfam" id="NF033510">
    <property type="entry name" value="Ca_tandemer"/>
    <property type="match status" value="1"/>
</dbReference>
<dbReference type="RefSeq" id="WP_108993004.1">
    <property type="nucleotide sequence ID" value="NZ_BDQX01000130.1"/>
</dbReference>
<protein>
    <recommendedName>
        <fullName evidence="2">SLH domain-containing protein</fullName>
    </recommendedName>
</protein>
<dbReference type="InterPro" id="IPR046780">
    <property type="entry name" value="aBig_2"/>
</dbReference>
<accession>A0A2R5EPM4</accession>
<evidence type="ECO:0000256" key="1">
    <source>
        <dbReference type="SAM" id="SignalP"/>
    </source>
</evidence>
<feature type="chain" id="PRO_5015340774" description="SLH domain-containing protein" evidence="1">
    <location>
        <begin position="34"/>
        <end position="2530"/>
    </location>
</feature>
<dbReference type="InterPro" id="IPR058094">
    <property type="entry name" value="Ig-like_OmpL47-like"/>
</dbReference>
<dbReference type="InterPro" id="IPR001119">
    <property type="entry name" value="SLH_dom"/>
</dbReference>
<evidence type="ECO:0000259" key="2">
    <source>
        <dbReference type="PROSITE" id="PS51272"/>
    </source>
</evidence>
<dbReference type="InterPro" id="IPR032179">
    <property type="entry name" value="Cry22Aa_Ig-like"/>
</dbReference>
<organism evidence="3 4">
    <name type="scientific">Paenibacillus agaridevorans</name>
    <dbReference type="NCBI Taxonomy" id="171404"/>
    <lineage>
        <taxon>Bacteria</taxon>
        <taxon>Bacillati</taxon>
        <taxon>Bacillota</taxon>
        <taxon>Bacilli</taxon>
        <taxon>Bacillales</taxon>
        <taxon>Paenibacillaceae</taxon>
        <taxon>Paenibacillus</taxon>
    </lineage>
</organism>
<name>A0A2R5EPM4_9BACL</name>
<comment type="caution">
    <text evidence="3">The sequence shown here is derived from an EMBL/GenBank/DDBJ whole genome shotgun (WGS) entry which is preliminary data.</text>
</comment>
<dbReference type="NCBIfam" id="NF047446">
    <property type="entry name" value="barrel_OmpL47"/>
    <property type="match status" value="1"/>
</dbReference>
<sequence length="2530" mass="277093">MSKRWLKKLGVSMLSFTLIVSLISVAIPTHASAAEAVEIGIDVQKAYDVDVVLAVDNSTQNIDTYKEDLQSALESRGISASNLNIQSVQVNETNILEGEFKLNLKWDKPASGRIDMDSHVEFWNETTKVEELYFDNPAVYGSTLDYDDTVGGIGEIIALSLDTVPVAVKELKVYINPYNGSALTTMYLFKKLNGVDNEVFSHSSIVSFGTKFYFGSFKRFEDSWDFHAYNGSIFKGKEVEVISKDFMEVLREPDWRPSARKYIVNLNDQTVPDFDNSIALGEIMTRMDNDQIHYIGWGEDSDGAGTGDLTQNQAESFIRKNNDKGTFVNRSGSTYQQQVDAMAEYIANQSRNEANNEYLELGNNYDLIVSPSSELTNTKDEDWPQGKWRIEHDPSVYDNNTGVVPYSGQYLDDFLPTFNKVGKYDIYYSDLLVKTLYVHRKPVSRFDVEVNGSNEVTLTNLSYDHDTPTQNNGIEEAIWKWKLTTAEEWTSGQPASFVPNQDYIIQLMVKDYQGTWSTARSRYQSTQSGAGKPIADFELSANQLVWPESTIQIENTSYDPRSADITEQQWTVTKDNDVVYTGSSPKLDFTSDGVGTYKISLRTKNQSGTWSETFSRFLKILPNSQPAISSIGNQSVTEGVKKEIPFQVTDEETGPYSVTVVGSSSNTTIIPNENIVVTGNGKDRVVSITPVFGQAGVVTITLSADDGDMTIQQTFTVTVVEKTAPTISTIEDQSINISDPSEVIDFTVGDEYFSADLITVTATSSNQELIADSSIVIGGTDENRTISFTPVSGASGTADITIEATDPSGKKSVQIFTVTVSDLVPPTIVSVDVVDPETRYKAGDVILIKVTFDEDVNVTGLPELVLDLGNPTPGYAPYLSGSSSNELIFEYTVQDGDDTEEIRIAAEQALQLVGGTIQDGNHNNANLTLPEDFVWDTLTIDTIAPDRPSIESQTVKPGTNIEMTSDAPAAGETAWLAPSGTTSFQEGSTMTKLVGDGSGDTILAPQAEGTYYLYVIDAHGNVSVASENAVIVDNTPPNMAEIQVPIARDNVINSYEAKQLIVSGTSERDAKVEVTFTDKDSETIVITTDADGNGDWSIDPSDISALADGAITVSVKVIDAAGNESTEIDQTIQKDTVTPINQNDVLFSNQAVKGNTVITLDAAAGEGLTIFVAPHGTAPDDLVANGTMITSVTGTYDTIHVPTTDGIYHIYIMDAAGNLSEPSNATIVVDNIAPTIHSLGPNTTDWVNDSVLVSINATDSDGSGIAVVKYAYGLQIANYFISNGTSVHSDSFEVNMNGIYTVYVRDYAGNESVQTIAISNIDKGKPTSPSIQLQPDRDFFNGDYTISITPGQDTASGAAYTEYRITGAAQEDWTTYDEALVFTEEGTYTIETRTYDNVGNVSDIAVRTIVINRELTVFPTVSISPDRAFSNENITVTITKTFHEEHQDEGENSVVYYKIPGLGVDEYVEYTGAFDITQEGETVIEIMVRDRAGNEVTTTKVVNIDKTAPTNQDQVLGGNVIAQGNTLITIQPSDDSEDTIWLAPAETTLFMEGKTMTKASGDSTGIVTPSLDGEYKIYVVDKSGNISSASEMTVTVDNVPPVVNGIEDDEIYKEYPTVSFEEGAATATLNGEPFESGTKIEANGEYTIIVTDAAGNSTVITFVVDYDKESVDKDTAALELGFAPGDHPEWVSTDISLSDKGFFDSEIEWTSSHEDILSADGKVTPPLVDTEVTLTAKITKGDYTLEKTFTVLVMADPVKPVIALNGSSNVIVEQGQIYVEQGVQAIDNIDGNITDKVMMSGFIDTKTIGVYTLIYTVSDQAGNITQVERTVTVVKPAVPASTIIQVDGDQRSTDNKIREALTEAKKQKAGKIVLVVNESVENGDPVRVSISKDQLKTAYDQNTKMELRTDNASIIVPIRDLDLTPFTGNARLELVIEQVDVDQAENQVLVTAIQNMNANFAIYDNKVFDFKMRVIEEDSQGNVIRTEDIKNFQTTEDIVLTISVGTNMDEQLKFMTFYFNETSEEWEYIRSSYDGQSGNMTLLTNHLSIYSVMSATKAQKQAELTKILNNENITIQEVRSIIEDPDMDFDQEAMNKYDAFTDVHKDAVAQDIINKKPNGGYTYPSLGTQVITSVNDKRDAIITDTVKPVITLTGPSTVYVTRGSAYIEQGVTAIDDQDGNITGRVILIGSVDTTENGTYILRYLITDVNGNQSEVSRTVIVINPSFVDAEVQQPALPVVILDSQKDRYTIKENKDHTIVSKKEPQMNIVGNVYTIEAVSNAAIGQIVVQMKYDPSEITNLNQLAVYMYDEVEQRWVSVGGIIDAQNHTVTITLDPPATIALMENKKVFNDLDGHWAKDIVEFLAARQIIAGDSEGNFNPNMGIKRAEFSTLIVRMLNLPIHESASPFTDVTGQWYEPYITTAQQAGIVKGVSDTSFEPERVVSRQEMAAIIIRTLRKYKNVSFTEEDLESIAEFADTDNISAWAFEDVYTARKLGLMIGRNGNKFAPRSPTLRGEAASVIYKLLKELERI</sequence>
<dbReference type="PANTHER" id="PTHR43308">
    <property type="entry name" value="OUTER MEMBRANE PROTEIN ALPHA-RELATED"/>
    <property type="match status" value="1"/>
</dbReference>